<dbReference type="NCBIfam" id="TIGR02971">
    <property type="entry name" value="heterocyst_DevB"/>
    <property type="match status" value="1"/>
</dbReference>
<dbReference type="Gene3D" id="2.40.50.100">
    <property type="match status" value="1"/>
</dbReference>
<dbReference type="PRINTS" id="PR01490">
    <property type="entry name" value="RTXTOXIND"/>
</dbReference>
<dbReference type="GO" id="GO:0030313">
    <property type="term" value="C:cell envelope"/>
    <property type="evidence" value="ECO:0007669"/>
    <property type="project" value="UniProtKB-SubCell"/>
</dbReference>
<dbReference type="Gene3D" id="1.10.287.470">
    <property type="entry name" value="Helix hairpin bin"/>
    <property type="match status" value="1"/>
</dbReference>
<evidence type="ECO:0000313" key="7">
    <source>
        <dbReference type="Proteomes" id="UP001333818"/>
    </source>
</evidence>
<protein>
    <submittedName>
        <fullName evidence="6">ABC exporter membrane fusion protein</fullName>
    </submittedName>
</protein>
<dbReference type="RefSeq" id="WP_330484400.1">
    <property type="nucleotide sequence ID" value="NZ_JAZBJZ010000059.1"/>
</dbReference>
<keyword evidence="4" id="KW-0812">Transmembrane</keyword>
<feature type="coiled-coil region" evidence="3">
    <location>
        <begin position="108"/>
        <end position="135"/>
    </location>
</feature>
<evidence type="ECO:0000256" key="2">
    <source>
        <dbReference type="ARBA" id="ARBA00023054"/>
    </source>
</evidence>
<feature type="coiled-coil region" evidence="3">
    <location>
        <begin position="222"/>
        <end position="274"/>
    </location>
</feature>
<reference evidence="6" key="1">
    <citation type="submission" date="2024-01" db="EMBL/GenBank/DDBJ databases">
        <title>Bank of Algae and Cyanobacteria of the Azores (BACA) strain genomes.</title>
        <authorList>
            <person name="Luz R."/>
            <person name="Cordeiro R."/>
            <person name="Fonseca A."/>
            <person name="Goncalves V."/>
        </authorList>
    </citation>
    <scope>NUCLEOTIDE SEQUENCE</scope>
    <source>
        <strain evidence="6">BACA0141</strain>
    </source>
</reference>
<keyword evidence="7" id="KW-1185">Reference proteome</keyword>
<dbReference type="Gene3D" id="2.40.30.170">
    <property type="match status" value="1"/>
</dbReference>
<evidence type="ECO:0000313" key="6">
    <source>
        <dbReference type="EMBL" id="MEE3717970.1"/>
    </source>
</evidence>
<dbReference type="PANTHER" id="PTHR32347">
    <property type="entry name" value="EFFLUX SYSTEM COMPONENT YKNX-RELATED"/>
    <property type="match status" value="1"/>
</dbReference>
<keyword evidence="4" id="KW-0472">Membrane</keyword>
<evidence type="ECO:0000256" key="3">
    <source>
        <dbReference type="SAM" id="Coils"/>
    </source>
</evidence>
<name>A0AAW9Q3I6_9CYAN</name>
<dbReference type="AlphaFoldDB" id="A0AAW9Q3I6"/>
<accession>A0AAW9Q3I6</accession>
<evidence type="ECO:0000256" key="1">
    <source>
        <dbReference type="ARBA" id="ARBA00004196"/>
    </source>
</evidence>
<dbReference type="InterPro" id="IPR058624">
    <property type="entry name" value="MdtA-like_HH"/>
</dbReference>
<dbReference type="Pfam" id="PF25876">
    <property type="entry name" value="HH_MFP_RND"/>
    <property type="match status" value="1"/>
</dbReference>
<gene>
    <name evidence="6" type="ORF">V2H45_14615</name>
</gene>
<dbReference type="InterPro" id="IPR050465">
    <property type="entry name" value="UPF0194_transport"/>
</dbReference>
<evidence type="ECO:0000256" key="4">
    <source>
        <dbReference type="SAM" id="Phobius"/>
    </source>
</evidence>
<sequence>MIFQIFSKYKLLNRWSIAAIGLGILMTGGLVTYVLSQFGQVGTRNLSQPDNTTITTKKITALGRLEPETEIVKLGVPVILDGDRIAELQVKQGDRLEKGQIIAVLDSRDRLQAAFEEAQKRVSIAEARLAQVQAGAKYGEIQAQSATIRRIQAELQGEMSTQTAAIARVEAEFNNAQTEFNRYQQLYREGGISQSLLDSKRLTMETAEARLRETRSSRTRTSDTLRSQIDEAEANLSRIAEVRPVDIQVAQAEIDNAIAAVKRTQAELQQAYIRAPFTGQILKIYTRVGEKVSSQGIADFGQTAQMVAIAEVYQTDVNKIQVGQTAKISSQAFVGEVKGTVVQVGLQVLRQNVFSNQPGENLDRRVVEVKIRLTAEDSKRVEKFTNLQVQVAIDLEKS</sequence>
<evidence type="ECO:0000259" key="5">
    <source>
        <dbReference type="Pfam" id="PF25876"/>
    </source>
</evidence>
<feature type="domain" description="Multidrug resistance protein MdtA-like alpha-helical hairpin" evidence="5">
    <location>
        <begin position="163"/>
        <end position="213"/>
    </location>
</feature>
<comment type="subcellular location">
    <subcellularLocation>
        <location evidence="1">Cell envelope</location>
    </subcellularLocation>
</comment>
<proteinExistence type="predicted"/>
<dbReference type="InterPro" id="IPR014315">
    <property type="entry name" value="ABC_heterocyst_DevB"/>
</dbReference>
<organism evidence="6 7">
    <name type="scientific">Tumidithrix elongata BACA0141</name>
    <dbReference type="NCBI Taxonomy" id="2716417"/>
    <lineage>
        <taxon>Bacteria</taxon>
        <taxon>Bacillati</taxon>
        <taxon>Cyanobacteriota</taxon>
        <taxon>Cyanophyceae</taxon>
        <taxon>Pseudanabaenales</taxon>
        <taxon>Pseudanabaenaceae</taxon>
        <taxon>Tumidithrix</taxon>
        <taxon>Tumidithrix elongata</taxon>
    </lineage>
</organism>
<dbReference type="SUPFAM" id="SSF111369">
    <property type="entry name" value="HlyD-like secretion proteins"/>
    <property type="match status" value="2"/>
</dbReference>
<comment type="caution">
    <text evidence="6">The sequence shown here is derived from an EMBL/GenBank/DDBJ whole genome shotgun (WGS) entry which is preliminary data.</text>
</comment>
<keyword evidence="2 3" id="KW-0175">Coiled coil</keyword>
<dbReference type="PANTHER" id="PTHR32347:SF27">
    <property type="entry name" value="RND EFFLUX PUMP MEMBRANE FUSION PROTEIN BARREL-SANDWICH DOMAIN-CONTAINING PROTEIN"/>
    <property type="match status" value="1"/>
</dbReference>
<keyword evidence="4" id="KW-1133">Transmembrane helix</keyword>
<feature type="transmembrane region" description="Helical" evidence="4">
    <location>
        <begin position="12"/>
        <end position="35"/>
    </location>
</feature>
<dbReference type="Proteomes" id="UP001333818">
    <property type="component" value="Unassembled WGS sequence"/>
</dbReference>
<dbReference type="EMBL" id="JAZBJZ010000059">
    <property type="protein sequence ID" value="MEE3717970.1"/>
    <property type="molecule type" value="Genomic_DNA"/>
</dbReference>